<dbReference type="VEuPathDB" id="FungiDB:H257_17961"/>
<dbReference type="EMBL" id="QUTH01002969">
    <property type="protein sequence ID" value="RHZ22655.1"/>
    <property type="molecule type" value="Genomic_DNA"/>
</dbReference>
<keyword evidence="4 6" id="KW-0472">Membrane</keyword>
<organism evidence="9 10">
    <name type="scientific">Aphanomyces astaci</name>
    <name type="common">Crayfish plague agent</name>
    <dbReference type="NCBI Taxonomy" id="112090"/>
    <lineage>
        <taxon>Eukaryota</taxon>
        <taxon>Sar</taxon>
        <taxon>Stramenopiles</taxon>
        <taxon>Oomycota</taxon>
        <taxon>Saprolegniomycetes</taxon>
        <taxon>Saprolegniales</taxon>
        <taxon>Verrucalvaceae</taxon>
        <taxon>Aphanomyces</taxon>
    </lineage>
</organism>
<evidence type="ECO:0000313" key="10">
    <source>
        <dbReference type="Proteomes" id="UP000285430"/>
    </source>
</evidence>
<comment type="caution">
    <text evidence="9">The sequence shown here is derived from an EMBL/GenBank/DDBJ whole genome shotgun (WGS) entry which is preliminary data.</text>
</comment>
<feature type="compositionally biased region" description="Basic and acidic residues" evidence="5">
    <location>
        <begin position="258"/>
        <end position="268"/>
    </location>
</feature>
<dbReference type="PANTHER" id="PTHR13715:SF99">
    <property type="entry name" value="INOSITOL 1,4,5-TRISPHOSPHATE RECEPTOR-LIKE PROTEIN A"/>
    <property type="match status" value="1"/>
</dbReference>
<feature type="transmembrane region" description="Helical" evidence="6">
    <location>
        <begin position="2002"/>
        <end position="2019"/>
    </location>
</feature>
<protein>
    <submittedName>
        <fullName evidence="9">Uncharacterized protein</fullName>
    </submittedName>
</protein>
<feature type="compositionally biased region" description="Polar residues" evidence="5">
    <location>
        <begin position="547"/>
        <end position="556"/>
    </location>
</feature>
<dbReference type="Gene3D" id="1.10.287.70">
    <property type="match status" value="1"/>
</dbReference>
<feature type="transmembrane region" description="Helical" evidence="6">
    <location>
        <begin position="2025"/>
        <end position="2047"/>
    </location>
</feature>
<evidence type="ECO:0000256" key="6">
    <source>
        <dbReference type="SAM" id="Phobius"/>
    </source>
</evidence>
<sequence length="2423" mass="266963">MHVNMSSSRVKLQKDETKNHGRVGAQPSAPPSWSNQTQHAQTSKATTTTEEETRAAKKRMEQLLAWRAKRDSSNQTSDDTMPSKVDKLRLLDRQPASFKQTVPSDIALSSLGNAKHTRRLCHEPKATSVNDPPRPSSRHLRNFQFGPIEEKYVRQRDGGDVEHDDDAGGGGVVPTEVPTPETPPNRRKLAIKLDFSSPGMDHDDHHTSTKQVIPATFNPNQRANSSRQHAPVDSTTSRHHHVPVYQAHTIASLNHQRAMAERAAKRSADQQLQVQSRSRQGRVEGVRGRAQRSKSQESSHGQEGKRQLHRSKSQTKSWRPDEDGAVLSRGNKMMASAASKGDLDLEDGGIDTVDDYNNYDAAPTDKCETWDGDQNGHIHPTEDDADDKNQDVELEKDLLAMDHSAFDGIGTSPDDLDDHEVLSDGNGNDVAQYKHIETTEPTLLASRDQGLDLSNQSACSSPQHEANMSSEVQEAGLWTTEDTHDDLFPNSPQDSPTGDSEKGRSTLQANDTDEATNLDIRRNVEDCPSYQENAPSDQGCADYDGWHQSSPASDDNNMWIDQESPSTDHHYPEKCQHELDELVAVELTYEASPVDNPVDSTRPYLALEPLSPMTITAMSPPTSAHQHVSPKASPLLKSQTSGIPSSRPEVPYALDLDLIHPVSPRVHHPSTPPILHVFESPGLGQPPQTTPPSTPLTSVDAVSPRQQTLHELQEVATTELRQRPIRRNFLGLTPPQPISTSPSYFRAPELNAVHTPKGYGGLRYPHQEEPYATTHQTDVAVPDQHNSTKSTPTTTPICTTPTTPVQPTTPPPPSHRWAASPLHPTARDDFVDMATSEPSQSADNIAPGTPASQVSAPSSPITADPMAEWAWEPDYVSPPPSPQFISPGGSFDHPSSQPASMHGETVAVPALFESPTATTTPNVPAHDQTVTHESLGEAQDPTGLLLPHATSVTSSPPADIPPNAPAQNLFDSPAVKTATHEGLGEARDPTGLLLPHATSVTSSPPGVPTIRSTAVTRTAPGPPSPSSSMSWVDILLRAIVGAGCVAVAAAALHVQASQTSLVQSKLHHLVADVESLTLQAAAYDQRLASWGASLARDLDANARQLHQDTTLMQKELEDTVALTKERNVLAMADVQDTLASVLEQLHHSTETSAQATLAQVGLASSNVAGSSHPSTSLPQFLHTIQQRVQQDQATLHLLRNSKADMEMELLRYLNASNDDNDVCATDGDEMCRLGVQLAADHDVALLEDDLEAWTVEHNRAVDTWTSEVGAAKTFLHSILLVELGIVVLMWVLWRLRHVHLSVDTDDIVFIPHMGRDDHSVLSSSSGDDECSDDDDDVYIITRDVGPKVGAEKATIGDVPLSSYGSAAAAPLADSPTRVTEEENMQRELREHVEARRVRGITTLLRKKRALAHELTQREIRRTKSGPPLQSFDSILDFPAINVQGGGGAADVVVEEDGGDDNTNVPHSPASKWRVSFEVERTSRLLIYAKQEWKHAQQLAVEAQVAHLIIRSMTPKVAPVVKKGLKRAATIPSDSGAKSAVNMDAPELALLELIYEFIAGGYEPAQNSLYRAMLELYDDDDDDDTADVDRKDILLRFLLKYIRLPSLNKFSVHYQKLALSIVQLLCENHNPVWQTMMAEVCDDTTVLAAIVRIMEVTKPSDPLFVKGMRCLSEACQGPCVENQAYVVTTPATALCCRVLLTDPTTSSQVEALDVTTYQTASEVLLSLMEGRSDNAVNAELARLFSPVEVVDRLVTCHRELCRMFGPELSFERDDIHRHPLYIRAMSLLVVAVRIMSLEATADVLFDDHLGLSYGSSDDDDGDEGRMLKPSGSLLVAAGDPTDKLAMRNRIQRAVRNLSKHSKADNVTLQTAIKKVVNINRAMKQFDLRSVQGFRTQWDGAIDDRNALGPIRFFHAQLISIELVVHGSPTTLYFVKPADAMYFDELLQNELLDAMDIGSDKAMEVLLSETAKSIEEELKVIKHLRRHAVYAFLARWQTDLRKRLLSLCFYINFVMLLLLRWDQPGSYLFLQVLGAVYLAGSLVLLGFYVTKQFNFNYCKQQLSLTKLHFRSPKAINDRVWDAWQGPIQCFEIIAWTVSLVVYVNGWDTYGSVTCCSVAAAALVLSTLRAVREVASVSRFSVNSESSYDEMKVKLGNRMLKTKFRFWYSVIYDTLFSESVLAFLAYSTCGFLGLIATENRYLYYGFPLLDLVAINAGLRFVVKAMTTNTSKLTVTAVFGAVVIYVFALNGFYFFQDEMTTESGTQECHSLMQCFVTHVHNGLLSGGGIGDYMSHSPLNYTVKASYFGRVGYDLGFYVVVIVLLLNLIQGIIIDAFTAVREASENKMTLQRQQCLVCNRSRSVIEAEGMANGVMNSFARHTDTKHNLFNYFFFVKYLKAKDDTDMNGMESFVFEKIKTKDMSWVPRV</sequence>
<evidence type="ECO:0000256" key="2">
    <source>
        <dbReference type="ARBA" id="ARBA00022692"/>
    </source>
</evidence>
<dbReference type="GO" id="GO:0016020">
    <property type="term" value="C:membrane"/>
    <property type="evidence" value="ECO:0007669"/>
    <property type="project" value="UniProtKB-SubCell"/>
</dbReference>
<feature type="domain" description="RyR/IP3R Homology associated" evidence="8">
    <location>
        <begin position="1617"/>
        <end position="1697"/>
    </location>
</feature>
<feature type="transmembrane region" description="Helical" evidence="6">
    <location>
        <begin position="2231"/>
        <end position="2251"/>
    </location>
</feature>
<feature type="region of interest" description="Disordered" evidence="5">
    <location>
        <begin position="119"/>
        <end position="187"/>
    </location>
</feature>
<feature type="compositionally biased region" description="Low complexity" evidence="5">
    <location>
        <begin position="36"/>
        <end position="48"/>
    </location>
</feature>
<feature type="region of interest" description="Disordered" evidence="5">
    <location>
        <begin position="1"/>
        <end position="89"/>
    </location>
</feature>
<feature type="compositionally biased region" description="Polar residues" evidence="5">
    <location>
        <begin position="1"/>
        <end position="10"/>
    </location>
</feature>
<evidence type="ECO:0000256" key="1">
    <source>
        <dbReference type="ARBA" id="ARBA00004141"/>
    </source>
</evidence>
<evidence type="ECO:0000256" key="4">
    <source>
        <dbReference type="ARBA" id="ARBA00023136"/>
    </source>
</evidence>
<feature type="region of interest" description="Disordered" evidence="5">
    <location>
        <begin position="217"/>
        <end position="239"/>
    </location>
</feature>
<gene>
    <name evidence="9" type="ORF">DYB37_005321</name>
</gene>
<dbReference type="Pfam" id="PF00520">
    <property type="entry name" value="Ion_trans"/>
    <property type="match status" value="1"/>
</dbReference>
<dbReference type="GO" id="GO:0005216">
    <property type="term" value="F:monoatomic ion channel activity"/>
    <property type="evidence" value="ECO:0007669"/>
    <property type="project" value="InterPro"/>
</dbReference>
<feature type="region of interest" description="Disordered" evidence="5">
    <location>
        <begin position="405"/>
        <end position="429"/>
    </location>
</feature>
<feature type="region of interest" description="Disordered" evidence="5">
    <location>
        <begin position="835"/>
        <end position="901"/>
    </location>
</feature>
<dbReference type="GO" id="GO:0006816">
    <property type="term" value="P:calcium ion transport"/>
    <property type="evidence" value="ECO:0007669"/>
    <property type="project" value="InterPro"/>
</dbReference>
<feature type="compositionally biased region" description="Polar residues" evidence="5">
    <location>
        <begin position="269"/>
        <end position="278"/>
    </location>
</feature>
<feature type="region of interest" description="Disordered" evidence="5">
    <location>
        <begin position="482"/>
        <end position="572"/>
    </location>
</feature>
<feature type="transmembrane region" description="Helical" evidence="6">
    <location>
        <begin position="2310"/>
        <end position="2335"/>
    </location>
</feature>
<evidence type="ECO:0000259" key="8">
    <source>
        <dbReference type="Pfam" id="PF08454"/>
    </source>
</evidence>
<feature type="compositionally biased region" description="Basic and acidic residues" evidence="5">
    <location>
        <begin position="51"/>
        <end position="61"/>
    </location>
</feature>
<evidence type="ECO:0000256" key="5">
    <source>
        <dbReference type="SAM" id="MobiDB-lite"/>
    </source>
</evidence>
<feature type="region of interest" description="Disordered" evidence="5">
    <location>
        <begin position="366"/>
        <end position="389"/>
    </location>
</feature>
<proteinExistence type="predicted"/>
<name>A0A3R6Y6Z8_APHAT</name>
<feature type="compositionally biased region" description="Basic and acidic residues" evidence="5">
    <location>
        <begin position="148"/>
        <end position="161"/>
    </location>
</feature>
<dbReference type="InterPro" id="IPR015925">
    <property type="entry name" value="Ryanodine_IP3_receptor"/>
</dbReference>
<feature type="transmembrane region" description="Helical" evidence="6">
    <location>
        <begin position="2198"/>
        <end position="2219"/>
    </location>
</feature>
<dbReference type="VEuPathDB" id="FungiDB:H257_17962"/>
<feature type="compositionally biased region" description="Polar residues" evidence="5">
    <location>
        <begin position="217"/>
        <end position="228"/>
    </location>
</feature>
<feature type="compositionally biased region" description="Polar residues" evidence="5">
    <location>
        <begin position="850"/>
        <end position="861"/>
    </location>
</feature>
<feature type="region of interest" description="Disordered" evidence="5">
    <location>
        <begin position="782"/>
        <end position="816"/>
    </location>
</feature>
<feature type="domain" description="Ion transport" evidence="7">
    <location>
        <begin position="2199"/>
        <end position="2339"/>
    </location>
</feature>
<feature type="compositionally biased region" description="Basic and acidic residues" evidence="5">
    <location>
        <begin position="294"/>
        <end position="306"/>
    </location>
</feature>
<reference evidence="9 10" key="1">
    <citation type="submission" date="2018-08" db="EMBL/GenBank/DDBJ databases">
        <title>Aphanomyces genome sequencing and annotation.</title>
        <authorList>
            <person name="Minardi D."/>
            <person name="Oidtmann B."/>
            <person name="Van Der Giezen M."/>
            <person name="Studholme D.J."/>
        </authorList>
    </citation>
    <scope>NUCLEOTIDE SEQUENCE [LARGE SCALE GENOMIC DNA]</scope>
    <source>
        <strain evidence="9 10">Da</strain>
    </source>
</reference>
<dbReference type="InterPro" id="IPR005821">
    <property type="entry name" value="Ion_trans_dom"/>
</dbReference>
<feature type="transmembrane region" description="Helical" evidence="6">
    <location>
        <begin position="2163"/>
        <end position="2192"/>
    </location>
</feature>
<dbReference type="InterPro" id="IPR013662">
    <property type="entry name" value="RIH_assoc-dom"/>
</dbReference>
<keyword evidence="2 6" id="KW-0812">Transmembrane</keyword>
<evidence type="ECO:0000313" key="9">
    <source>
        <dbReference type="EMBL" id="RHZ22655.1"/>
    </source>
</evidence>
<evidence type="ECO:0000256" key="3">
    <source>
        <dbReference type="ARBA" id="ARBA00022989"/>
    </source>
</evidence>
<dbReference type="PANTHER" id="PTHR13715">
    <property type="entry name" value="RYANODINE RECEPTOR AND IP3 RECEPTOR"/>
    <property type="match status" value="1"/>
</dbReference>
<accession>A0A3R6Y6Z8</accession>
<evidence type="ECO:0000259" key="7">
    <source>
        <dbReference type="Pfam" id="PF00520"/>
    </source>
</evidence>
<dbReference type="Pfam" id="PF08454">
    <property type="entry name" value="RIH_assoc"/>
    <property type="match status" value="1"/>
</dbReference>
<dbReference type="Proteomes" id="UP000285430">
    <property type="component" value="Unassembled WGS sequence"/>
</dbReference>
<feature type="region of interest" description="Disordered" evidence="5">
    <location>
        <begin position="254"/>
        <end position="325"/>
    </location>
</feature>
<comment type="subcellular location">
    <subcellularLocation>
        <location evidence="1">Membrane</location>
        <topology evidence="1">Multi-pass membrane protein</topology>
    </subcellularLocation>
</comment>
<keyword evidence="3 6" id="KW-1133">Transmembrane helix</keyword>
<feature type="compositionally biased region" description="Low complexity" evidence="5">
    <location>
        <begin position="791"/>
        <end position="806"/>
    </location>
</feature>